<evidence type="ECO:0000256" key="1">
    <source>
        <dbReference type="PROSITE-ProRule" id="PRU00182"/>
    </source>
</evidence>
<evidence type="ECO:0000313" key="5">
    <source>
        <dbReference type="Proteomes" id="UP000185192"/>
    </source>
</evidence>
<feature type="domain" description="RNA-binding S4" evidence="3">
    <location>
        <begin position="20"/>
        <end position="84"/>
    </location>
</feature>
<dbReference type="SMART" id="SM00363">
    <property type="entry name" value="S4"/>
    <property type="match status" value="1"/>
</dbReference>
<evidence type="ECO:0000313" key="4">
    <source>
        <dbReference type="EMBL" id="SIN61962.1"/>
    </source>
</evidence>
<dbReference type="RefSeq" id="WP_074203977.1">
    <property type="nucleotide sequence ID" value="NZ_FSQW01000001.1"/>
</dbReference>
<dbReference type="Proteomes" id="UP000185192">
    <property type="component" value="Unassembled WGS sequence"/>
</dbReference>
<dbReference type="PROSITE" id="PS50889">
    <property type="entry name" value="S4"/>
    <property type="match status" value="1"/>
</dbReference>
<dbReference type="InterPro" id="IPR036986">
    <property type="entry name" value="S4_RNA-bd_sf"/>
</dbReference>
<dbReference type="InterPro" id="IPR002942">
    <property type="entry name" value="S4_RNA-bd"/>
</dbReference>
<keyword evidence="1" id="KW-0694">RNA-binding</keyword>
<evidence type="ECO:0000256" key="2">
    <source>
        <dbReference type="SAM" id="MobiDB-lite"/>
    </source>
</evidence>
<gene>
    <name evidence="4" type="ORF">SAMN02745824_0985</name>
</gene>
<accession>A0A1N6CTX5</accession>
<reference evidence="5" key="1">
    <citation type="submission" date="2016-11" db="EMBL/GenBank/DDBJ databases">
        <authorList>
            <person name="Varghese N."/>
            <person name="Submissions S."/>
        </authorList>
    </citation>
    <scope>NUCLEOTIDE SEQUENCE [LARGE SCALE GENOMIC DNA]</scope>
    <source>
        <strain evidence="5">DSM 22363</strain>
    </source>
</reference>
<sequence>MKAKTASRAAKTPEPGSEVIRIDKLLWFLRFVRNRTMAKRLSVKGHVRLNGRRVERAHTSVRAGDILTIPQGREVHVVRISKLPDRRGPPAAANSCFERLEPGRLN</sequence>
<dbReference type="Gene3D" id="3.10.290.10">
    <property type="entry name" value="RNA-binding S4 domain"/>
    <property type="match status" value="1"/>
</dbReference>
<keyword evidence="5" id="KW-1185">Reference proteome</keyword>
<dbReference type="CDD" id="cd00165">
    <property type="entry name" value="S4"/>
    <property type="match status" value="1"/>
</dbReference>
<dbReference type="AlphaFoldDB" id="A0A1N6CTX5"/>
<dbReference type="SUPFAM" id="SSF55174">
    <property type="entry name" value="Alpha-L RNA-binding motif"/>
    <property type="match status" value="1"/>
</dbReference>
<dbReference type="Pfam" id="PF01479">
    <property type="entry name" value="S4"/>
    <property type="match status" value="1"/>
</dbReference>
<feature type="region of interest" description="Disordered" evidence="2">
    <location>
        <begin position="84"/>
        <end position="106"/>
    </location>
</feature>
<dbReference type="STRING" id="1123272.SAMN02745824_0985"/>
<evidence type="ECO:0000259" key="3">
    <source>
        <dbReference type="SMART" id="SM00363"/>
    </source>
</evidence>
<dbReference type="GO" id="GO:0003723">
    <property type="term" value="F:RNA binding"/>
    <property type="evidence" value="ECO:0007669"/>
    <property type="project" value="UniProtKB-KW"/>
</dbReference>
<dbReference type="EMBL" id="FSQW01000001">
    <property type="protein sequence ID" value="SIN61962.1"/>
    <property type="molecule type" value="Genomic_DNA"/>
</dbReference>
<name>A0A1N6CTX5_9SPHN</name>
<proteinExistence type="predicted"/>
<protein>
    <submittedName>
        <fullName evidence="4">Ribosome-associated heat shock protein Hsp15</fullName>
    </submittedName>
</protein>
<organism evidence="4 5">
    <name type="scientific">Parasphingorhabdus marina DSM 22363</name>
    <dbReference type="NCBI Taxonomy" id="1123272"/>
    <lineage>
        <taxon>Bacteria</taxon>
        <taxon>Pseudomonadati</taxon>
        <taxon>Pseudomonadota</taxon>
        <taxon>Alphaproteobacteria</taxon>
        <taxon>Sphingomonadales</taxon>
        <taxon>Sphingomonadaceae</taxon>
        <taxon>Parasphingorhabdus</taxon>
    </lineage>
</organism>
<keyword evidence="4" id="KW-0346">Stress response</keyword>